<feature type="compositionally biased region" description="Basic and acidic residues" evidence="1">
    <location>
        <begin position="254"/>
        <end position="269"/>
    </location>
</feature>
<feature type="domain" description="Calcineurin-like phosphoesterase" evidence="2">
    <location>
        <begin position="37"/>
        <end position="243"/>
    </location>
</feature>
<dbReference type="GO" id="GO:0016791">
    <property type="term" value="F:phosphatase activity"/>
    <property type="evidence" value="ECO:0007669"/>
    <property type="project" value="TreeGrafter"/>
</dbReference>
<sequence length="379" mass="41605">MPPMSYGTYARPPLKDLVEISTLPADKVPTSASSSHRLIVIGDVHGQINELKALLDKAEYSKKRGDHIIFTGDLINKGVDSPGVVQLAMDLGASSVRGNHEDRILLAWDNENSRNILGSKAADKGGKIADLKGLSPELVDDMAEPALDGQSGTQSAEVQVARSLNKKQREWLSNLPVILKVGSLPSYGHVVVVHAGLVPDIPLESQDPWAVMHMRTLVYPAEQLRRERTKKMLEDIRSEQAGKRVSVPDEEVDRELQNSHDRGEGRADRNVALPVEGRGGKPWSEAWDENQEKLNGDIEKTTVVYGHDAKRGLNVGKFAFGLDSSCVKGGRLTAMIFEPQGGKVGHRLVSVECQMAPGEKAKANEEQRRKKRGDDEQKR</sequence>
<dbReference type="GO" id="GO:0000298">
    <property type="term" value="F:endopolyphosphatase activity"/>
    <property type="evidence" value="ECO:0007669"/>
    <property type="project" value="TreeGrafter"/>
</dbReference>
<evidence type="ECO:0000256" key="1">
    <source>
        <dbReference type="SAM" id="MobiDB-lite"/>
    </source>
</evidence>
<evidence type="ECO:0000313" key="4">
    <source>
        <dbReference type="Proteomes" id="UP000758603"/>
    </source>
</evidence>
<protein>
    <submittedName>
        <fullName evidence="3">Metallo-dependent phosphatase-like protein</fullName>
    </submittedName>
</protein>
<dbReference type="GO" id="GO:0006798">
    <property type="term" value="P:polyphosphate catabolic process"/>
    <property type="evidence" value="ECO:0007669"/>
    <property type="project" value="TreeGrafter"/>
</dbReference>
<dbReference type="Proteomes" id="UP000758603">
    <property type="component" value="Unassembled WGS sequence"/>
</dbReference>
<dbReference type="Pfam" id="PF00149">
    <property type="entry name" value="Metallophos"/>
    <property type="match status" value="1"/>
</dbReference>
<organism evidence="3 4">
    <name type="scientific">Truncatella angustata</name>
    <dbReference type="NCBI Taxonomy" id="152316"/>
    <lineage>
        <taxon>Eukaryota</taxon>
        <taxon>Fungi</taxon>
        <taxon>Dikarya</taxon>
        <taxon>Ascomycota</taxon>
        <taxon>Pezizomycotina</taxon>
        <taxon>Sordariomycetes</taxon>
        <taxon>Xylariomycetidae</taxon>
        <taxon>Amphisphaeriales</taxon>
        <taxon>Sporocadaceae</taxon>
        <taxon>Truncatella</taxon>
    </lineage>
</organism>
<dbReference type="GO" id="GO:0005737">
    <property type="term" value="C:cytoplasm"/>
    <property type="evidence" value="ECO:0007669"/>
    <property type="project" value="TreeGrafter"/>
</dbReference>
<dbReference type="InterPro" id="IPR050126">
    <property type="entry name" value="Ap4A_hydrolase"/>
</dbReference>
<reference evidence="3" key="1">
    <citation type="journal article" date="2021" name="Nat. Commun.">
        <title>Genetic determinants of endophytism in the Arabidopsis root mycobiome.</title>
        <authorList>
            <person name="Mesny F."/>
            <person name="Miyauchi S."/>
            <person name="Thiergart T."/>
            <person name="Pickel B."/>
            <person name="Atanasova L."/>
            <person name="Karlsson M."/>
            <person name="Huettel B."/>
            <person name="Barry K.W."/>
            <person name="Haridas S."/>
            <person name="Chen C."/>
            <person name="Bauer D."/>
            <person name="Andreopoulos W."/>
            <person name="Pangilinan J."/>
            <person name="LaButti K."/>
            <person name="Riley R."/>
            <person name="Lipzen A."/>
            <person name="Clum A."/>
            <person name="Drula E."/>
            <person name="Henrissat B."/>
            <person name="Kohler A."/>
            <person name="Grigoriev I.V."/>
            <person name="Martin F.M."/>
            <person name="Hacquard S."/>
        </authorList>
    </citation>
    <scope>NUCLEOTIDE SEQUENCE</scope>
    <source>
        <strain evidence="3">MPI-SDFR-AT-0073</strain>
    </source>
</reference>
<name>A0A9P8RNX6_9PEZI</name>
<dbReference type="CDD" id="cd00144">
    <property type="entry name" value="MPP_PPP_family"/>
    <property type="match status" value="1"/>
</dbReference>
<dbReference type="AlphaFoldDB" id="A0A9P8RNX6"/>
<dbReference type="Gene3D" id="3.60.21.10">
    <property type="match status" value="1"/>
</dbReference>
<dbReference type="PANTHER" id="PTHR42850:SF4">
    <property type="entry name" value="ZINC-DEPENDENT ENDOPOLYPHOSPHATASE"/>
    <property type="match status" value="1"/>
</dbReference>
<keyword evidence="4" id="KW-1185">Reference proteome</keyword>
<accession>A0A9P8RNX6</accession>
<evidence type="ECO:0000313" key="3">
    <source>
        <dbReference type="EMBL" id="KAH6646950.1"/>
    </source>
</evidence>
<dbReference type="SUPFAM" id="SSF56300">
    <property type="entry name" value="Metallo-dependent phosphatases"/>
    <property type="match status" value="1"/>
</dbReference>
<dbReference type="RefSeq" id="XP_045953464.1">
    <property type="nucleotide sequence ID" value="XM_046098639.1"/>
</dbReference>
<feature type="region of interest" description="Disordered" evidence="1">
    <location>
        <begin position="236"/>
        <end position="269"/>
    </location>
</feature>
<dbReference type="InterPro" id="IPR029052">
    <property type="entry name" value="Metallo-depent_PP-like"/>
</dbReference>
<dbReference type="PANTHER" id="PTHR42850">
    <property type="entry name" value="METALLOPHOSPHOESTERASE"/>
    <property type="match status" value="1"/>
</dbReference>
<dbReference type="InterPro" id="IPR004843">
    <property type="entry name" value="Calcineurin-like_PHP"/>
</dbReference>
<feature type="compositionally biased region" description="Basic and acidic residues" evidence="1">
    <location>
        <begin position="359"/>
        <end position="379"/>
    </location>
</feature>
<gene>
    <name evidence="3" type="ORF">BKA67DRAFT_525112</name>
</gene>
<proteinExistence type="predicted"/>
<comment type="caution">
    <text evidence="3">The sequence shown here is derived from an EMBL/GenBank/DDBJ whole genome shotgun (WGS) entry which is preliminary data.</text>
</comment>
<feature type="region of interest" description="Disordered" evidence="1">
    <location>
        <begin position="355"/>
        <end position="379"/>
    </location>
</feature>
<evidence type="ECO:0000259" key="2">
    <source>
        <dbReference type="Pfam" id="PF00149"/>
    </source>
</evidence>
<dbReference type="OrthoDB" id="10267127at2759"/>
<dbReference type="EMBL" id="JAGPXC010000009">
    <property type="protein sequence ID" value="KAH6646950.1"/>
    <property type="molecule type" value="Genomic_DNA"/>
</dbReference>
<dbReference type="GeneID" id="70127531"/>